<evidence type="ECO:0000259" key="5">
    <source>
        <dbReference type="PROSITE" id="PS50944"/>
    </source>
</evidence>
<dbReference type="SUPFAM" id="SSF47979">
    <property type="entry name" value="Iron-dependent repressor protein, dimerization domain"/>
    <property type="match status" value="1"/>
</dbReference>
<dbReference type="GO" id="GO:0046983">
    <property type="term" value="F:protein dimerization activity"/>
    <property type="evidence" value="ECO:0007669"/>
    <property type="project" value="InterPro"/>
</dbReference>
<dbReference type="Proteomes" id="UP000092420">
    <property type="component" value="Unassembled WGS sequence"/>
</dbReference>
<dbReference type="InterPro" id="IPR001367">
    <property type="entry name" value="Fe_dep_repressor"/>
</dbReference>
<dbReference type="InterPro" id="IPR022687">
    <property type="entry name" value="HTH_DTXR"/>
</dbReference>
<keyword evidence="2" id="KW-0805">Transcription regulation</keyword>
<evidence type="ECO:0000313" key="8">
    <source>
        <dbReference type="Proteomes" id="UP000092420"/>
    </source>
</evidence>
<evidence type="ECO:0000256" key="4">
    <source>
        <dbReference type="ARBA" id="ARBA00023163"/>
    </source>
</evidence>
<dbReference type="Pfam" id="PF02742">
    <property type="entry name" value="Fe_dep_repr_C"/>
    <property type="match status" value="1"/>
</dbReference>
<accession>A0A150JKN6</accession>
<dbReference type="InterPro" id="IPR022689">
    <property type="entry name" value="Iron_dep_repressor"/>
</dbReference>
<keyword evidence="3" id="KW-0238">DNA-binding</keyword>
<dbReference type="GO" id="GO:0046914">
    <property type="term" value="F:transition metal ion binding"/>
    <property type="evidence" value="ECO:0007669"/>
    <property type="project" value="InterPro"/>
</dbReference>
<dbReference type="InterPro" id="IPR036388">
    <property type="entry name" value="WH-like_DNA-bd_sf"/>
</dbReference>
<evidence type="ECO:0000313" key="6">
    <source>
        <dbReference type="EMBL" id="KYC54207.1"/>
    </source>
</evidence>
<dbReference type="EMBL" id="LNJE01000008">
    <property type="protein sequence ID" value="KYC57823.1"/>
    <property type="molecule type" value="Genomic_DNA"/>
</dbReference>
<protein>
    <submittedName>
        <fullName evidence="6">Manganese transport regulator MntR</fullName>
    </submittedName>
</protein>
<dbReference type="Gene3D" id="1.10.60.10">
    <property type="entry name" value="Iron dependent repressor, metal binding and dimerisation domain"/>
    <property type="match status" value="1"/>
</dbReference>
<dbReference type="SMART" id="SM00529">
    <property type="entry name" value="HTH_DTXR"/>
    <property type="match status" value="1"/>
</dbReference>
<dbReference type="SUPFAM" id="SSF46785">
    <property type="entry name" value="Winged helix' DNA-binding domain"/>
    <property type="match status" value="1"/>
</dbReference>
<accession>A0A150JAD6</accession>
<dbReference type="AlphaFoldDB" id="A0A150JAD6"/>
<dbReference type="InterPro" id="IPR036421">
    <property type="entry name" value="Fe_dep_repressor_sf"/>
</dbReference>
<comment type="similarity">
    <text evidence="1">Belongs to the DtxR/MntR family.</text>
</comment>
<evidence type="ECO:0000256" key="1">
    <source>
        <dbReference type="ARBA" id="ARBA00007871"/>
    </source>
</evidence>
<gene>
    <name evidence="6" type="ORF">AN188_01216</name>
    <name evidence="7" type="ORF">APG09_00849</name>
</gene>
<name>A0A150JAD6_9EURY</name>
<comment type="caution">
    <text evidence="6">The sequence shown here is derived from an EMBL/GenBank/DDBJ whole genome shotgun (WGS) entry which is preliminary data.</text>
</comment>
<dbReference type="Pfam" id="PF01325">
    <property type="entry name" value="Fe_dep_repress"/>
    <property type="match status" value="1"/>
</dbReference>
<dbReference type="GO" id="GO:0003677">
    <property type="term" value="F:DNA binding"/>
    <property type="evidence" value="ECO:0007669"/>
    <property type="project" value="UniProtKB-KW"/>
</dbReference>
<accession>A0A150JHS7</accession>
<sequence length="146" mass="16828">MPKQDVEEYLEAILDLVLEKNLARTTDLAQRLGISPSSVTEMIQRLNKNDLIFYKPYKGVTLTKKGLNIANKIKRKHRIVEVFLSEYLYITPEKIHDEACRMEHCISNEVTDALCKMMEGPSICPCGKEIPKCNPDNNCDICKRRR</sequence>
<proteinExistence type="inferred from homology"/>
<dbReference type="InterPro" id="IPR036390">
    <property type="entry name" value="WH_DNA-bd_sf"/>
</dbReference>
<dbReference type="Gene3D" id="1.10.10.10">
    <property type="entry name" value="Winged helix-like DNA-binding domain superfamily/Winged helix DNA-binding domain"/>
    <property type="match status" value="1"/>
</dbReference>
<evidence type="ECO:0000256" key="3">
    <source>
        <dbReference type="ARBA" id="ARBA00023125"/>
    </source>
</evidence>
<dbReference type="PANTHER" id="PTHR33238:SF7">
    <property type="entry name" value="IRON-DEPENDENT TRANSCRIPTIONAL REGULATOR"/>
    <property type="match status" value="1"/>
</dbReference>
<evidence type="ECO:0000256" key="2">
    <source>
        <dbReference type="ARBA" id="ARBA00023015"/>
    </source>
</evidence>
<keyword evidence="4" id="KW-0804">Transcription</keyword>
<dbReference type="GO" id="GO:0003700">
    <property type="term" value="F:DNA-binding transcription factor activity"/>
    <property type="evidence" value="ECO:0007669"/>
    <property type="project" value="InterPro"/>
</dbReference>
<dbReference type="InterPro" id="IPR050536">
    <property type="entry name" value="DtxR_MntR_Metal-Reg"/>
</dbReference>
<reference evidence="6 8" key="1">
    <citation type="journal article" date="2016" name="ISME J.">
        <title>Chasing the elusive Euryarchaeota class WSA2: genomes reveal a uniquely fastidious methyl-reducing methanogen.</title>
        <authorList>
            <person name="Nobu M.K."/>
            <person name="Narihiro T."/>
            <person name="Kuroda K."/>
            <person name="Mei R."/>
            <person name="Liu W.T."/>
        </authorList>
    </citation>
    <scope>NUCLEOTIDE SEQUENCE [LARGE SCALE GENOMIC DNA]</scope>
    <source>
        <strain evidence="6">ADurb1013_Bin02101</strain>
        <strain evidence="7">ADurb1213_Bin02801</strain>
    </source>
</reference>
<dbReference type="PANTHER" id="PTHR33238">
    <property type="entry name" value="IRON (METAL) DEPENDENT REPRESSOR, DTXR FAMILY"/>
    <property type="match status" value="1"/>
</dbReference>
<dbReference type="EMBL" id="LNJB01000016">
    <property type="protein sequence ID" value="KYC54207.1"/>
    <property type="molecule type" value="Genomic_DNA"/>
</dbReference>
<evidence type="ECO:0000313" key="7">
    <source>
        <dbReference type="EMBL" id="KYC57823.1"/>
    </source>
</evidence>
<dbReference type="PROSITE" id="PS50944">
    <property type="entry name" value="HTH_DTXR"/>
    <property type="match status" value="1"/>
</dbReference>
<organism evidence="6 8">
    <name type="scientific">Candidatus Methanofastidiosum methylothiophilum</name>
    <dbReference type="NCBI Taxonomy" id="1705564"/>
    <lineage>
        <taxon>Archaea</taxon>
        <taxon>Methanobacteriati</taxon>
        <taxon>Methanobacteriota</taxon>
        <taxon>Stenosarchaea group</taxon>
        <taxon>Candidatus Methanofastidiosia</taxon>
        <taxon>Candidatus Methanofastidiosales</taxon>
        <taxon>Candidatus Methanofastidiosaceae</taxon>
        <taxon>Candidatus Methanofastidiosum</taxon>
    </lineage>
</organism>
<feature type="domain" description="HTH dtxR-type" evidence="5">
    <location>
        <begin position="1"/>
        <end position="63"/>
    </location>
</feature>